<keyword evidence="6" id="KW-1185">Reference proteome</keyword>
<dbReference type="GO" id="GO:0008170">
    <property type="term" value="F:N-methyltransferase activity"/>
    <property type="evidence" value="ECO:0007669"/>
    <property type="project" value="TreeGrafter"/>
</dbReference>
<gene>
    <name evidence="5" type="ORF">GDO54_003960</name>
</gene>
<dbReference type="InterPro" id="IPR029063">
    <property type="entry name" value="SAM-dependent_MTases_sf"/>
</dbReference>
<protein>
    <submittedName>
        <fullName evidence="5">Uncharacterized protein</fullName>
    </submittedName>
</protein>
<evidence type="ECO:0000256" key="4">
    <source>
        <dbReference type="ARBA" id="ARBA00022691"/>
    </source>
</evidence>
<dbReference type="PROSITE" id="PS51681">
    <property type="entry name" value="SAM_MT_NNMT_PNMT_TEMT"/>
    <property type="match status" value="1"/>
</dbReference>
<dbReference type="AlphaFoldDB" id="A0AAV2ZXA0"/>
<dbReference type="EMBL" id="DYDO01000011">
    <property type="protein sequence ID" value="DBA16581.1"/>
    <property type="molecule type" value="Genomic_DNA"/>
</dbReference>
<evidence type="ECO:0000256" key="1">
    <source>
        <dbReference type="ARBA" id="ARBA00007996"/>
    </source>
</evidence>
<dbReference type="Pfam" id="PF01234">
    <property type="entry name" value="NNMT_PNMT_TEMT"/>
    <property type="match status" value="1"/>
</dbReference>
<accession>A0AAV2ZXA0</accession>
<dbReference type="Proteomes" id="UP001181693">
    <property type="component" value="Unassembled WGS sequence"/>
</dbReference>
<dbReference type="InterPro" id="IPR000940">
    <property type="entry name" value="NNMT_TEMT_trans"/>
</dbReference>
<dbReference type="Gene3D" id="3.40.50.150">
    <property type="entry name" value="Vaccinia Virus protein VP39"/>
    <property type="match status" value="1"/>
</dbReference>
<comment type="similarity">
    <text evidence="1">Belongs to the class I-like SAM-binding methyltransferase superfamily. NNMT/PNMT/TEMT family.</text>
</comment>
<dbReference type="PANTHER" id="PTHR10867:SF44">
    <property type="entry name" value="NICOTINAMIDE N-METHYLTRANSFERASE ISOFORM X2"/>
    <property type="match status" value="1"/>
</dbReference>
<proteinExistence type="inferred from homology"/>
<sequence length="203" mass="23215">MLIDIGLGPIIFHLYSACEYFKEIILLRFNDHCIIELKKWLHNHTGAFDWTHTLSFVSGKEGRSGQFEGKALKLKATVKHVLKCYIDRENITDPLEIPQADCLLVTHILDVISKDENEFISNLKKFTKLIKPGGQLVIYGALNATYYMVGEDKFHAFSYDENFIRKPIEGAGFVINHCQTRPKKTKSDLTDYKAIIFISACKN</sequence>
<reference evidence="5" key="1">
    <citation type="thesis" date="2020" institute="ProQuest LLC" country="789 East Eisenhower Parkway, Ann Arbor, MI, USA">
        <title>Comparative Genomics and Chromosome Evolution.</title>
        <authorList>
            <person name="Mudd A.B."/>
        </authorList>
    </citation>
    <scope>NUCLEOTIDE SEQUENCE</scope>
    <source>
        <strain evidence="5">1538</strain>
        <tissue evidence="5">Blood</tissue>
    </source>
</reference>
<evidence type="ECO:0000313" key="5">
    <source>
        <dbReference type="EMBL" id="DBA16581.1"/>
    </source>
</evidence>
<comment type="caution">
    <text evidence="5">The sequence shown here is derived from an EMBL/GenBank/DDBJ whole genome shotgun (WGS) entry which is preliminary data.</text>
</comment>
<dbReference type="SUPFAM" id="SSF53335">
    <property type="entry name" value="S-adenosyl-L-methionine-dependent methyltransferases"/>
    <property type="match status" value="1"/>
</dbReference>
<dbReference type="PANTHER" id="PTHR10867">
    <property type="entry name" value="NNMT/PNMT/TEMT FAMILY MEMBER"/>
    <property type="match status" value="1"/>
</dbReference>
<evidence type="ECO:0000313" key="6">
    <source>
        <dbReference type="Proteomes" id="UP001181693"/>
    </source>
</evidence>
<name>A0AAV2ZXA0_PYXAD</name>
<organism evidence="5 6">
    <name type="scientific">Pyxicephalus adspersus</name>
    <name type="common">African bullfrog</name>
    <dbReference type="NCBI Taxonomy" id="30357"/>
    <lineage>
        <taxon>Eukaryota</taxon>
        <taxon>Metazoa</taxon>
        <taxon>Chordata</taxon>
        <taxon>Craniata</taxon>
        <taxon>Vertebrata</taxon>
        <taxon>Euteleostomi</taxon>
        <taxon>Amphibia</taxon>
        <taxon>Batrachia</taxon>
        <taxon>Anura</taxon>
        <taxon>Neobatrachia</taxon>
        <taxon>Ranoidea</taxon>
        <taxon>Pyxicephalidae</taxon>
        <taxon>Pyxicephalinae</taxon>
        <taxon>Pyxicephalus</taxon>
    </lineage>
</organism>
<dbReference type="GO" id="GO:0032259">
    <property type="term" value="P:methylation"/>
    <property type="evidence" value="ECO:0007669"/>
    <property type="project" value="UniProtKB-KW"/>
</dbReference>
<evidence type="ECO:0000256" key="3">
    <source>
        <dbReference type="ARBA" id="ARBA00022679"/>
    </source>
</evidence>
<evidence type="ECO:0000256" key="2">
    <source>
        <dbReference type="ARBA" id="ARBA00022603"/>
    </source>
</evidence>
<keyword evidence="2" id="KW-0489">Methyltransferase</keyword>
<keyword evidence="4" id="KW-0949">S-adenosyl-L-methionine</keyword>
<keyword evidence="3" id="KW-0808">Transferase</keyword>
<dbReference type="GO" id="GO:0005829">
    <property type="term" value="C:cytosol"/>
    <property type="evidence" value="ECO:0007669"/>
    <property type="project" value="TreeGrafter"/>
</dbReference>